<sequence length="113" mass="12712">MKVITYDRFKPGVTMEQIRPMLPEETAHAWRLWKKGIIRENYALADQPGVVIVFEVASVAEAQKYLDEFPMTQAGLIEWFCLPVIAPLPLESMFDEASLGRVAMPDSELEGAA</sequence>
<name>A0A402D0B6_9BACT</name>
<evidence type="ECO:0000313" key="2">
    <source>
        <dbReference type="Proteomes" id="UP000287394"/>
    </source>
</evidence>
<gene>
    <name evidence="1" type="ORF">CCAX7_57660</name>
</gene>
<dbReference type="AlphaFoldDB" id="A0A402D0B6"/>
<dbReference type="Gene3D" id="3.30.70.1060">
    <property type="entry name" value="Dimeric alpha+beta barrel"/>
    <property type="match status" value="1"/>
</dbReference>
<keyword evidence="2" id="KW-1185">Reference proteome</keyword>
<dbReference type="Proteomes" id="UP000287394">
    <property type="component" value="Chromosome"/>
</dbReference>
<protein>
    <submittedName>
        <fullName evidence="1">Uncharacterized protein</fullName>
    </submittedName>
</protein>
<dbReference type="KEGG" id="ccot:CCAX7_57660"/>
<proteinExistence type="predicted"/>
<evidence type="ECO:0000313" key="1">
    <source>
        <dbReference type="EMBL" id="BDI33715.1"/>
    </source>
</evidence>
<accession>A0A402D0B6</accession>
<dbReference type="InterPro" id="IPR011008">
    <property type="entry name" value="Dimeric_a/b-barrel"/>
</dbReference>
<dbReference type="RefSeq" id="WP_119322947.1">
    <property type="nucleotide sequence ID" value="NZ_AP025739.1"/>
</dbReference>
<organism evidence="1 2">
    <name type="scientific">Capsulimonas corticalis</name>
    <dbReference type="NCBI Taxonomy" id="2219043"/>
    <lineage>
        <taxon>Bacteria</taxon>
        <taxon>Bacillati</taxon>
        <taxon>Armatimonadota</taxon>
        <taxon>Armatimonadia</taxon>
        <taxon>Capsulimonadales</taxon>
        <taxon>Capsulimonadaceae</taxon>
        <taxon>Capsulimonas</taxon>
    </lineage>
</organism>
<dbReference type="OrthoDB" id="573560at2"/>
<dbReference type="SUPFAM" id="SSF54909">
    <property type="entry name" value="Dimeric alpha+beta barrel"/>
    <property type="match status" value="1"/>
</dbReference>
<dbReference type="EMBL" id="AP025739">
    <property type="protein sequence ID" value="BDI33715.1"/>
    <property type="molecule type" value="Genomic_DNA"/>
</dbReference>
<reference evidence="1 2" key="1">
    <citation type="journal article" date="2019" name="Int. J. Syst. Evol. Microbiol.">
        <title>Capsulimonas corticalis gen. nov., sp. nov., an aerobic capsulated bacterium, of a novel bacterial order, Capsulimonadales ord. nov., of the class Armatimonadia of the phylum Armatimonadetes.</title>
        <authorList>
            <person name="Li J."/>
            <person name="Kudo C."/>
            <person name="Tonouchi A."/>
        </authorList>
    </citation>
    <scope>NUCLEOTIDE SEQUENCE [LARGE SCALE GENOMIC DNA]</scope>
    <source>
        <strain evidence="1 2">AX-7</strain>
    </source>
</reference>